<comment type="caution">
    <text evidence="17">The sequence shown here is derived from an EMBL/GenBank/DDBJ whole genome shotgun (WGS) entry which is preliminary data.</text>
</comment>
<keyword evidence="5" id="KW-0808">Transferase</keyword>
<keyword evidence="6 15" id="KW-0812">Transmembrane</keyword>
<name>A0A811PMF1_9POAL</name>
<evidence type="ECO:0000256" key="10">
    <source>
        <dbReference type="ARBA" id="ARBA00022833"/>
    </source>
</evidence>
<keyword evidence="8 14" id="KW-0863">Zinc-finger</keyword>
<evidence type="ECO:0000256" key="9">
    <source>
        <dbReference type="ARBA" id="ARBA00022786"/>
    </source>
</evidence>
<evidence type="ECO:0000256" key="12">
    <source>
        <dbReference type="ARBA" id="ARBA00023136"/>
    </source>
</evidence>
<evidence type="ECO:0000256" key="2">
    <source>
        <dbReference type="ARBA" id="ARBA00004167"/>
    </source>
</evidence>
<dbReference type="GO" id="GO:0016567">
    <property type="term" value="P:protein ubiquitination"/>
    <property type="evidence" value="ECO:0007669"/>
    <property type="project" value="InterPro"/>
</dbReference>
<dbReference type="GO" id="GO:0008270">
    <property type="term" value="F:zinc ion binding"/>
    <property type="evidence" value="ECO:0007669"/>
    <property type="project" value="UniProtKB-KW"/>
</dbReference>
<evidence type="ECO:0000256" key="7">
    <source>
        <dbReference type="ARBA" id="ARBA00022723"/>
    </source>
</evidence>
<keyword evidence="7" id="KW-0479">Metal-binding</keyword>
<protein>
    <recommendedName>
        <fullName evidence="4">RING-type E3 ubiquitin transferase</fullName>
        <ecNumber evidence="4">2.3.2.27</ecNumber>
    </recommendedName>
</protein>
<feature type="transmembrane region" description="Helical" evidence="15">
    <location>
        <begin position="45"/>
        <end position="66"/>
    </location>
</feature>
<dbReference type="FunFam" id="3.30.40.10:FF:000187">
    <property type="entry name" value="E3 ubiquitin-protein ligase ATL6"/>
    <property type="match status" value="1"/>
</dbReference>
<evidence type="ECO:0000256" key="13">
    <source>
        <dbReference type="ARBA" id="ARBA00024209"/>
    </source>
</evidence>
<evidence type="ECO:0000256" key="1">
    <source>
        <dbReference type="ARBA" id="ARBA00000900"/>
    </source>
</evidence>
<sequence>MRTPAGLLHSAISDTPSPAASLPLLLHAHAEEQQQQQAISVDSNTVVILASLLCALICVAGLALVARCACRRGGGGASVSLVASSGGNSSGGRSSAQPPRGLEKAAIEALPTVSVSSSLNKLKGRTREDDKECAICLAAFAEGDQLRVLPRCAHGFQGACIDTWLTAHASCPSCRATIVGSVISPSPPPLCRRCGAACCDLQDAMAAPETAAAAAAAGLLTPWPIDGASLSSSTSIH</sequence>
<dbReference type="SMART" id="SM00184">
    <property type="entry name" value="RING"/>
    <property type="match status" value="1"/>
</dbReference>
<dbReference type="Gene3D" id="3.30.40.10">
    <property type="entry name" value="Zinc/RING finger domain, C3HC4 (zinc finger)"/>
    <property type="match status" value="1"/>
</dbReference>
<dbReference type="EMBL" id="CAJGYO010000008">
    <property type="protein sequence ID" value="CAD6248845.1"/>
    <property type="molecule type" value="Genomic_DNA"/>
</dbReference>
<evidence type="ECO:0000256" key="4">
    <source>
        <dbReference type="ARBA" id="ARBA00012483"/>
    </source>
</evidence>
<comment type="catalytic activity">
    <reaction evidence="1">
        <text>S-ubiquitinyl-[E2 ubiquitin-conjugating enzyme]-L-cysteine + [acceptor protein]-L-lysine = [E2 ubiquitin-conjugating enzyme]-L-cysteine + N(6)-ubiquitinyl-[acceptor protein]-L-lysine.</text>
        <dbReference type="EC" id="2.3.2.27"/>
    </reaction>
</comment>
<dbReference type="AlphaFoldDB" id="A0A811PMF1"/>
<comment type="pathway">
    <text evidence="3">Protein modification; protein ubiquitination.</text>
</comment>
<proteinExistence type="inferred from homology"/>
<dbReference type="GO" id="GO:0061630">
    <property type="term" value="F:ubiquitin protein ligase activity"/>
    <property type="evidence" value="ECO:0007669"/>
    <property type="project" value="UniProtKB-EC"/>
</dbReference>
<organism evidence="17 18">
    <name type="scientific">Miscanthus lutarioriparius</name>
    <dbReference type="NCBI Taxonomy" id="422564"/>
    <lineage>
        <taxon>Eukaryota</taxon>
        <taxon>Viridiplantae</taxon>
        <taxon>Streptophyta</taxon>
        <taxon>Embryophyta</taxon>
        <taxon>Tracheophyta</taxon>
        <taxon>Spermatophyta</taxon>
        <taxon>Magnoliopsida</taxon>
        <taxon>Liliopsida</taxon>
        <taxon>Poales</taxon>
        <taxon>Poaceae</taxon>
        <taxon>PACMAD clade</taxon>
        <taxon>Panicoideae</taxon>
        <taxon>Andropogonodae</taxon>
        <taxon>Andropogoneae</taxon>
        <taxon>Saccharinae</taxon>
        <taxon>Miscanthus</taxon>
    </lineage>
</organism>
<dbReference type="PROSITE" id="PS50089">
    <property type="entry name" value="ZF_RING_2"/>
    <property type="match status" value="1"/>
</dbReference>
<keyword evidence="12 15" id="KW-0472">Membrane</keyword>
<comment type="similarity">
    <text evidence="13">Belongs to the RING-type zinc finger family. ATL subfamily.</text>
</comment>
<evidence type="ECO:0000256" key="15">
    <source>
        <dbReference type="SAM" id="Phobius"/>
    </source>
</evidence>
<evidence type="ECO:0000259" key="16">
    <source>
        <dbReference type="PROSITE" id="PS50089"/>
    </source>
</evidence>
<feature type="domain" description="RING-type" evidence="16">
    <location>
        <begin position="133"/>
        <end position="175"/>
    </location>
</feature>
<accession>A0A811PMF1</accession>
<evidence type="ECO:0000256" key="11">
    <source>
        <dbReference type="ARBA" id="ARBA00022989"/>
    </source>
</evidence>
<comment type="subcellular location">
    <subcellularLocation>
        <location evidence="2">Membrane</location>
        <topology evidence="2">Single-pass membrane protein</topology>
    </subcellularLocation>
</comment>
<keyword evidence="10" id="KW-0862">Zinc</keyword>
<dbReference type="OrthoDB" id="8062037at2759"/>
<gene>
    <name evidence="17" type="ORF">NCGR_LOCUS32728</name>
</gene>
<dbReference type="Pfam" id="PF13639">
    <property type="entry name" value="zf-RING_2"/>
    <property type="match status" value="1"/>
</dbReference>
<evidence type="ECO:0000256" key="3">
    <source>
        <dbReference type="ARBA" id="ARBA00004906"/>
    </source>
</evidence>
<evidence type="ECO:0000313" key="18">
    <source>
        <dbReference type="Proteomes" id="UP000604825"/>
    </source>
</evidence>
<dbReference type="InterPro" id="IPR001841">
    <property type="entry name" value="Znf_RING"/>
</dbReference>
<evidence type="ECO:0000256" key="5">
    <source>
        <dbReference type="ARBA" id="ARBA00022679"/>
    </source>
</evidence>
<dbReference type="GO" id="GO:0016020">
    <property type="term" value="C:membrane"/>
    <property type="evidence" value="ECO:0007669"/>
    <property type="project" value="UniProtKB-SubCell"/>
</dbReference>
<dbReference type="Proteomes" id="UP000604825">
    <property type="component" value="Unassembled WGS sequence"/>
</dbReference>
<dbReference type="PANTHER" id="PTHR46905">
    <property type="entry name" value="RING-H2 FINGER PROTEIN ATL78"/>
    <property type="match status" value="1"/>
</dbReference>
<evidence type="ECO:0000256" key="6">
    <source>
        <dbReference type="ARBA" id="ARBA00022692"/>
    </source>
</evidence>
<dbReference type="EC" id="2.3.2.27" evidence="4"/>
<evidence type="ECO:0000256" key="14">
    <source>
        <dbReference type="PROSITE-ProRule" id="PRU00175"/>
    </source>
</evidence>
<keyword evidence="9" id="KW-0833">Ubl conjugation pathway</keyword>
<reference evidence="17" key="1">
    <citation type="submission" date="2020-10" db="EMBL/GenBank/DDBJ databases">
        <authorList>
            <person name="Han B."/>
            <person name="Lu T."/>
            <person name="Zhao Q."/>
            <person name="Huang X."/>
            <person name="Zhao Y."/>
        </authorList>
    </citation>
    <scope>NUCLEOTIDE SEQUENCE</scope>
</reference>
<evidence type="ECO:0000256" key="8">
    <source>
        <dbReference type="ARBA" id="ARBA00022771"/>
    </source>
</evidence>
<dbReference type="InterPro" id="IPR044602">
    <property type="entry name" value="ATL10/ATL72-79-like"/>
</dbReference>
<evidence type="ECO:0000313" key="17">
    <source>
        <dbReference type="EMBL" id="CAD6248845.1"/>
    </source>
</evidence>
<dbReference type="PANTHER" id="PTHR46905:SF7">
    <property type="entry name" value="RING-H2 FINGER PROTEIN ATL78"/>
    <property type="match status" value="1"/>
</dbReference>
<dbReference type="InterPro" id="IPR013083">
    <property type="entry name" value="Znf_RING/FYVE/PHD"/>
</dbReference>
<keyword evidence="11 15" id="KW-1133">Transmembrane helix</keyword>
<dbReference type="SUPFAM" id="SSF57850">
    <property type="entry name" value="RING/U-box"/>
    <property type="match status" value="1"/>
</dbReference>
<keyword evidence="18" id="KW-1185">Reference proteome</keyword>